<dbReference type="PANTHER" id="PTHR15237:SF0">
    <property type="entry name" value="CELL CYCLE CHECKPOINT CONTROL PROTEIN"/>
    <property type="match status" value="1"/>
</dbReference>
<dbReference type="InterPro" id="IPR046938">
    <property type="entry name" value="DNA_clamp_sf"/>
</dbReference>
<evidence type="ECO:0000313" key="3">
    <source>
        <dbReference type="Proteomes" id="UP001153620"/>
    </source>
</evidence>
<gene>
    <name evidence="2" type="ORF">CHIRRI_LOCUS10332</name>
</gene>
<evidence type="ECO:0008006" key="4">
    <source>
        <dbReference type="Google" id="ProtNLM"/>
    </source>
</evidence>
<dbReference type="PANTHER" id="PTHR15237">
    <property type="entry name" value="DNA REPAIR PROTEIN RAD9"/>
    <property type="match status" value="1"/>
</dbReference>
<dbReference type="EMBL" id="OU895879">
    <property type="protein sequence ID" value="CAG9807483.1"/>
    <property type="molecule type" value="Genomic_DNA"/>
</dbReference>
<dbReference type="AlphaFoldDB" id="A0A9N9WSM0"/>
<protein>
    <recommendedName>
        <fullName evidence="4">Cell cycle checkpoint control protein RAD9A</fullName>
    </recommendedName>
</protein>
<dbReference type="GO" id="GO:0006281">
    <property type="term" value="P:DNA repair"/>
    <property type="evidence" value="ECO:0007669"/>
    <property type="project" value="TreeGrafter"/>
</dbReference>
<dbReference type="Pfam" id="PF04139">
    <property type="entry name" value="Rad9"/>
    <property type="match status" value="1"/>
</dbReference>
<keyword evidence="3" id="KW-1185">Reference proteome</keyword>
<dbReference type="GO" id="GO:0071479">
    <property type="term" value="P:cellular response to ionizing radiation"/>
    <property type="evidence" value="ECO:0007669"/>
    <property type="project" value="TreeGrafter"/>
</dbReference>
<dbReference type="GO" id="GO:0031573">
    <property type="term" value="P:mitotic intra-S DNA damage checkpoint signaling"/>
    <property type="evidence" value="ECO:0007669"/>
    <property type="project" value="TreeGrafter"/>
</dbReference>
<organism evidence="2 3">
    <name type="scientific">Chironomus riparius</name>
    <dbReference type="NCBI Taxonomy" id="315576"/>
    <lineage>
        <taxon>Eukaryota</taxon>
        <taxon>Metazoa</taxon>
        <taxon>Ecdysozoa</taxon>
        <taxon>Arthropoda</taxon>
        <taxon>Hexapoda</taxon>
        <taxon>Insecta</taxon>
        <taxon>Pterygota</taxon>
        <taxon>Neoptera</taxon>
        <taxon>Endopterygota</taxon>
        <taxon>Diptera</taxon>
        <taxon>Nematocera</taxon>
        <taxon>Chironomoidea</taxon>
        <taxon>Chironomidae</taxon>
        <taxon>Chironominae</taxon>
        <taxon>Chironomus</taxon>
    </lineage>
</organism>
<name>A0A9N9WSM0_9DIPT</name>
<evidence type="ECO:0000313" key="2">
    <source>
        <dbReference type="EMBL" id="CAG9807483.1"/>
    </source>
</evidence>
<reference evidence="2" key="2">
    <citation type="submission" date="2022-10" db="EMBL/GenBank/DDBJ databases">
        <authorList>
            <consortium name="ENA_rothamsted_submissions"/>
            <consortium name="culmorum"/>
            <person name="King R."/>
        </authorList>
    </citation>
    <scope>NUCLEOTIDE SEQUENCE</scope>
</reference>
<proteinExistence type="predicted"/>
<evidence type="ECO:0000256" key="1">
    <source>
        <dbReference type="SAM" id="MobiDB-lite"/>
    </source>
</evidence>
<feature type="region of interest" description="Disordered" evidence="1">
    <location>
        <begin position="311"/>
        <end position="367"/>
    </location>
</feature>
<feature type="compositionally biased region" description="Polar residues" evidence="1">
    <location>
        <begin position="337"/>
        <end position="352"/>
    </location>
</feature>
<dbReference type="Gene3D" id="3.70.10.10">
    <property type="match status" value="1"/>
</dbReference>
<dbReference type="Proteomes" id="UP001153620">
    <property type="component" value="Chromosome 3"/>
</dbReference>
<dbReference type="SUPFAM" id="SSF55979">
    <property type="entry name" value="DNA clamp"/>
    <property type="match status" value="1"/>
</dbReference>
<dbReference type="GO" id="GO:0000076">
    <property type="term" value="P:DNA replication checkpoint signaling"/>
    <property type="evidence" value="ECO:0007669"/>
    <property type="project" value="TreeGrafter"/>
</dbReference>
<dbReference type="InterPro" id="IPR007268">
    <property type="entry name" value="Rad9/Ddc1"/>
</dbReference>
<accession>A0A9N9WSM0</accession>
<sequence>MHVVIGSKSIKFFIKILKYLAKYSSEYCFEAKDNQFLIKTCSSSQIALALVTFDELFFVKYEASANPDENVCRVSAKVLLNVLRTPKSIASCTMRFDIPNDCIYVNIVKNNDVVVKNKVSLLEFDELDDFTIPNELSEVVCQPSVFRKILLSSRGIDELEFYYKNDDVTIQSYIDFPDEDCEAIRLSYTIGTSSFTSYNIRAEQTLIVSCSDFILFLNLAQSLNTEVQIQFSNPGRPMISRISSDGTFSVSLIQATLPPKSFAKRNIRNQSYNKVVMNYIGRRKTNEFEESNDDASITDSEAAHAGNPQIVFTTSNQENNSKIINETSKNKSKSTNRSDQTYMSTPSITARGTQKRKSADQNMIEDDEMDTTVDNLQEKRQKLSAGSTIIGTNTSIVLSQIEINEVNDIMSNIASICEMPNDDDVDMEYLVNPPAIELPNISPTVSSEEQAINEVEMIEAIESEKTNTENLFSHNRWSMHNSYFKETDKQSNSEDPAANVSDPKSECVLEKLFGHIFKPRTKVQFGRVIVPGSDTEPEDD</sequence>
<dbReference type="GO" id="GO:0030896">
    <property type="term" value="C:checkpoint clamp complex"/>
    <property type="evidence" value="ECO:0007669"/>
    <property type="project" value="InterPro"/>
</dbReference>
<reference evidence="2" key="1">
    <citation type="submission" date="2022-01" db="EMBL/GenBank/DDBJ databases">
        <authorList>
            <person name="King R."/>
        </authorList>
    </citation>
    <scope>NUCLEOTIDE SEQUENCE</scope>
</reference>